<dbReference type="GO" id="GO:0016020">
    <property type="term" value="C:membrane"/>
    <property type="evidence" value="ECO:0007669"/>
    <property type="project" value="UniProtKB-SubCell"/>
</dbReference>
<dbReference type="PANTHER" id="PTHR35864:SF1">
    <property type="entry name" value="ZINC METALLOPROTEASE YWHC-RELATED"/>
    <property type="match status" value="1"/>
</dbReference>
<keyword evidence="4 5" id="KW-0472">Membrane</keyword>
<proteinExistence type="predicted"/>
<feature type="transmembrane region" description="Helical" evidence="5">
    <location>
        <begin position="85"/>
        <end position="105"/>
    </location>
</feature>
<feature type="transmembrane region" description="Helical" evidence="5">
    <location>
        <begin position="35"/>
        <end position="56"/>
    </location>
</feature>
<evidence type="ECO:0000256" key="3">
    <source>
        <dbReference type="ARBA" id="ARBA00022989"/>
    </source>
</evidence>
<dbReference type="AlphaFoldDB" id="A0A0F8ZFK5"/>
<dbReference type="InterPro" id="IPR052348">
    <property type="entry name" value="Metallopeptidase_M50B"/>
</dbReference>
<organism evidence="7">
    <name type="scientific">marine sediment metagenome</name>
    <dbReference type="NCBI Taxonomy" id="412755"/>
    <lineage>
        <taxon>unclassified sequences</taxon>
        <taxon>metagenomes</taxon>
        <taxon>ecological metagenomes</taxon>
    </lineage>
</organism>
<name>A0A0F8ZFK5_9ZZZZ</name>
<comment type="subcellular location">
    <subcellularLocation>
        <location evidence="1">Membrane</location>
        <topology evidence="1">Multi-pass membrane protein</topology>
    </subcellularLocation>
</comment>
<evidence type="ECO:0000313" key="7">
    <source>
        <dbReference type="EMBL" id="KKK92543.1"/>
    </source>
</evidence>
<dbReference type="EMBL" id="LAZR01048169">
    <property type="protein sequence ID" value="KKK92543.1"/>
    <property type="molecule type" value="Genomic_DNA"/>
</dbReference>
<comment type="caution">
    <text evidence="7">The sequence shown here is derived from an EMBL/GenBank/DDBJ whole genome shotgun (WGS) entry which is preliminary data.</text>
</comment>
<dbReference type="GO" id="GO:0006508">
    <property type="term" value="P:proteolysis"/>
    <property type="evidence" value="ECO:0007669"/>
    <property type="project" value="InterPro"/>
</dbReference>
<feature type="domain" description="Peptidase M50" evidence="6">
    <location>
        <begin position="36"/>
        <end position="92"/>
    </location>
</feature>
<dbReference type="PANTHER" id="PTHR35864">
    <property type="entry name" value="ZINC METALLOPROTEASE MJ0611-RELATED"/>
    <property type="match status" value="1"/>
</dbReference>
<gene>
    <name evidence="7" type="ORF">LCGC14_2701890</name>
</gene>
<keyword evidence="2 5" id="KW-0812">Transmembrane</keyword>
<dbReference type="InterPro" id="IPR008915">
    <property type="entry name" value="Peptidase_M50"/>
</dbReference>
<feature type="transmembrane region" description="Helical" evidence="5">
    <location>
        <begin position="7"/>
        <end position="29"/>
    </location>
</feature>
<keyword evidence="3 5" id="KW-1133">Transmembrane helix</keyword>
<reference evidence="7" key="1">
    <citation type="journal article" date="2015" name="Nature">
        <title>Complex archaea that bridge the gap between prokaryotes and eukaryotes.</title>
        <authorList>
            <person name="Spang A."/>
            <person name="Saw J.H."/>
            <person name="Jorgensen S.L."/>
            <person name="Zaremba-Niedzwiedzka K."/>
            <person name="Martijn J."/>
            <person name="Lind A.E."/>
            <person name="van Eijk R."/>
            <person name="Schleper C."/>
            <person name="Guy L."/>
            <person name="Ettema T.J."/>
        </authorList>
    </citation>
    <scope>NUCLEOTIDE SEQUENCE</scope>
</reference>
<evidence type="ECO:0000259" key="6">
    <source>
        <dbReference type="Pfam" id="PF02163"/>
    </source>
</evidence>
<evidence type="ECO:0000256" key="4">
    <source>
        <dbReference type="ARBA" id="ARBA00023136"/>
    </source>
</evidence>
<evidence type="ECO:0000256" key="2">
    <source>
        <dbReference type="ARBA" id="ARBA00022692"/>
    </source>
</evidence>
<dbReference type="Pfam" id="PF02163">
    <property type="entry name" value="Peptidase_M50"/>
    <property type="match status" value="1"/>
</dbReference>
<evidence type="ECO:0000256" key="1">
    <source>
        <dbReference type="ARBA" id="ARBA00004141"/>
    </source>
</evidence>
<evidence type="ECO:0000256" key="5">
    <source>
        <dbReference type="SAM" id="Phobius"/>
    </source>
</evidence>
<sequence length="124" mass="13738">GPFSNLLFGIGFGLLLKTLITVASGIFYIGGFGEILYQILAYFIWINLLLAVFNLFPIPPLDGSHIFLSLIPDRYSRFKTAFSRYGRFILIAAILLGSFTGYNLLPVGFLTGKLYSGLFKLLGM</sequence>
<protein>
    <recommendedName>
        <fullName evidence="6">Peptidase M50 domain-containing protein</fullName>
    </recommendedName>
</protein>
<feature type="non-terminal residue" evidence="7">
    <location>
        <position position="1"/>
    </location>
</feature>
<accession>A0A0F8ZFK5</accession>